<evidence type="ECO:0000256" key="1">
    <source>
        <dbReference type="SAM" id="MobiDB-lite"/>
    </source>
</evidence>
<dbReference type="EMBL" id="AM180252">
    <property type="protein sequence ID" value="CAJ54264.1"/>
    <property type="molecule type" value="Genomic_DNA"/>
</dbReference>
<accession>Q1MRW2</accession>
<feature type="region of interest" description="Disordered" evidence="1">
    <location>
        <begin position="305"/>
        <end position="329"/>
    </location>
</feature>
<dbReference type="AlphaFoldDB" id="Q1MRW2"/>
<feature type="compositionally biased region" description="Polar residues" evidence="1">
    <location>
        <begin position="305"/>
        <end position="317"/>
    </location>
</feature>
<dbReference type="InterPro" id="IPR041215">
    <property type="entry name" value="FlgO_dom"/>
</dbReference>
<proteinExistence type="predicted"/>
<organism evidence="3 4">
    <name type="scientific">Lawsonia intracellularis (strain PHE/MN1-00)</name>
    <dbReference type="NCBI Taxonomy" id="363253"/>
    <lineage>
        <taxon>Bacteria</taxon>
        <taxon>Pseudomonadati</taxon>
        <taxon>Thermodesulfobacteriota</taxon>
        <taxon>Desulfovibrionia</taxon>
        <taxon>Desulfovibrionales</taxon>
        <taxon>Desulfovibrionaceae</taxon>
        <taxon>Lawsonia</taxon>
    </lineage>
</organism>
<feature type="region of interest" description="Disordered" evidence="1">
    <location>
        <begin position="251"/>
        <end position="274"/>
    </location>
</feature>
<evidence type="ECO:0000313" key="3">
    <source>
        <dbReference type="EMBL" id="CAJ54264.1"/>
    </source>
</evidence>
<dbReference type="RefSeq" id="WP_011526290.1">
    <property type="nucleotide sequence ID" value="NC_008011.1"/>
</dbReference>
<dbReference type="Proteomes" id="UP000002430">
    <property type="component" value="Chromosome"/>
</dbReference>
<keyword evidence="4" id="KW-1185">Reference proteome</keyword>
<dbReference type="KEGG" id="lip:LI0208"/>
<reference evidence="3 4" key="1">
    <citation type="submission" date="2005-11" db="EMBL/GenBank/DDBJ databases">
        <title>The complete genome sequence of Lawsonia intracellularis: the causative agent of proliferative enteropathy.</title>
        <authorList>
            <person name="Kaur K."/>
            <person name="Zhang Q."/>
            <person name="Beckler D."/>
            <person name="Munir S."/>
            <person name="Li L."/>
            <person name="Kinsley K."/>
            <person name="Herron L."/>
            <person name="Peterson A."/>
            <person name="May B."/>
            <person name="Singh S."/>
            <person name="Gebhart C."/>
            <person name="Kapur V."/>
        </authorList>
    </citation>
    <scope>NUCLEOTIDE SEQUENCE [LARGE SCALE GENOMIC DNA]</scope>
    <source>
        <strain evidence="3 4">PHE/MN1-00</strain>
    </source>
</reference>
<evidence type="ECO:0000259" key="2">
    <source>
        <dbReference type="Pfam" id="PF17680"/>
    </source>
</evidence>
<dbReference type="HOGENOM" id="CLU_844108_0_0_7"/>
<sequence length="329" mass="36419">MHYPFKNIIHLFITLVISVCIGCTSYKISEKYPYIDGAVIEYSNNVGNNAKAEKIDNGMFIPDGKGGSIWIPGSNPQGPNEAFIQAQELRLKVRELASQLLDTQDSSSLIGLIALPTSFVNLNNFSESSPLGRYMSEAMIYEFNQRGFPIKEYRIDTKISMSESVGGEFSLQRNLPALSVKQQWAAILVGTYLRENNAVFINVRLVRAKDGMVLRTAQIVLPQNALLSNMISPPLSSGILYIGPQENNTSISKFNPTSSSQQEQQLVKPSVKTQLAQDTQEMNNQLEQKDNNNNNNNNKITKQIQSNSLEESSSKATISPPVPGMPNNL</sequence>
<gene>
    <name evidence="3" type="ordered locus">LI0208</name>
</gene>
<evidence type="ECO:0000313" key="4">
    <source>
        <dbReference type="Proteomes" id="UP000002430"/>
    </source>
</evidence>
<name>Q1MRW2_LAWIP</name>
<protein>
    <recommendedName>
        <fullName evidence="2">FlgO domain-containing protein</fullName>
    </recommendedName>
</protein>
<dbReference type="STRING" id="363253.LI0208"/>
<feature type="domain" description="FlgO" evidence="2">
    <location>
        <begin position="95"/>
        <end position="225"/>
    </location>
</feature>
<dbReference type="OrthoDB" id="5470460at2"/>
<dbReference type="Pfam" id="PF17680">
    <property type="entry name" value="FlgO"/>
    <property type="match status" value="1"/>
</dbReference>
<feature type="compositionally biased region" description="Pro residues" evidence="1">
    <location>
        <begin position="320"/>
        <end position="329"/>
    </location>
</feature>
<dbReference type="eggNOG" id="COG5616">
    <property type="taxonomic scope" value="Bacteria"/>
</dbReference>